<reference evidence="1 2" key="1">
    <citation type="journal article" date="2017" name="Int J Environ Stud">
        <title>Does the Miocene-Pliocene relict legume Oxytropis triphylla form nitrogen-fixing nodules with a combination of bacterial strains?</title>
        <authorList>
            <person name="Safronova V."/>
            <person name="Belimov A."/>
            <person name="Sazanova A."/>
            <person name="Kuznetsova I."/>
            <person name="Popova J."/>
            <person name="Andronov E."/>
            <person name="Verkhozina A."/>
            <person name="Tikhonovich I."/>
        </authorList>
    </citation>
    <scope>NUCLEOTIDE SEQUENCE [LARGE SCALE GENOMIC DNA]</scope>
    <source>
        <strain evidence="1 2">Tri-38</strain>
    </source>
</reference>
<comment type="caution">
    <text evidence="1">The sequence shown here is derived from an EMBL/GenBank/DDBJ whole genome shotgun (WGS) entry which is preliminary data.</text>
</comment>
<dbReference type="RefSeq" id="WP_100003228.1">
    <property type="nucleotide sequence ID" value="NZ_CP017943.1"/>
</dbReference>
<name>A0A2N9VUN6_9HYPH</name>
<sequence>MHNPSCVFRWISFYHGTFPLLDILFGLDDGDEAALTDGITGAERLVCRWAMIVPSSRPLDDLRSGDCLVIWKLDRLAALFRIC</sequence>
<dbReference type="InterPro" id="IPR006118">
    <property type="entry name" value="Recombinase_CS"/>
</dbReference>
<dbReference type="AlphaFoldDB" id="A0A2N9VUN6"/>
<proteinExistence type="predicted"/>
<gene>
    <name evidence="1" type="ORF">B5P45_19145</name>
</gene>
<protein>
    <submittedName>
        <fullName evidence="1">Uncharacterized protein</fullName>
    </submittedName>
</protein>
<dbReference type="PROSITE" id="PS00398">
    <property type="entry name" value="RECOMBINASES_2"/>
    <property type="match status" value="1"/>
</dbReference>
<evidence type="ECO:0000313" key="1">
    <source>
        <dbReference type="EMBL" id="PIO43204.1"/>
    </source>
</evidence>
<organism evidence="1 2">
    <name type="scientific">Phyllobacterium zundukense</name>
    <dbReference type="NCBI Taxonomy" id="1867719"/>
    <lineage>
        <taxon>Bacteria</taxon>
        <taxon>Pseudomonadati</taxon>
        <taxon>Pseudomonadota</taxon>
        <taxon>Alphaproteobacteria</taxon>
        <taxon>Hyphomicrobiales</taxon>
        <taxon>Phyllobacteriaceae</taxon>
        <taxon>Phyllobacterium</taxon>
    </lineage>
</organism>
<dbReference type="Proteomes" id="UP000232163">
    <property type="component" value="Unassembled WGS sequence"/>
</dbReference>
<dbReference type="KEGG" id="pht:BLM14_26935"/>
<evidence type="ECO:0000313" key="2">
    <source>
        <dbReference type="Proteomes" id="UP000232163"/>
    </source>
</evidence>
<keyword evidence="2" id="KW-1185">Reference proteome</keyword>
<dbReference type="GO" id="GO:0000150">
    <property type="term" value="F:DNA strand exchange activity"/>
    <property type="evidence" value="ECO:0007669"/>
    <property type="project" value="InterPro"/>
</dbReference>
<dbReference type="EMBL" id="MZMT01000044">
    <property type="protein sequence ID" value="PIO43204.1"/>
    <property type="molecule type" value="Genomic_DNA"/>
</dbReference>
<accession>A0A2N9VUN6</accession>